<dbReference type="Gene3D" id="1.20.1330.10">
    <property type="entry name" value="f41 fragment of flagellin, N-terminal domain"/>
    <property type="match status" value="2"/>
</dbReference>
<dbReference type="GO" id="GO:0005198">
    <property type="term" value="F:structural molecule activity"/>
    <property type="evidence" value="ECO:0007669"/>
    <property type="project" value="InterPro"/>
</dbReference>
<organism evidence="2">
    <name type="scientific">marine metagenome</name>
    <dbReference type="NCBI Taxonomy" id="408172"/>
    <lineage>
        <taxon>unclassified sequences</taxon>
        <taxon>metagenomes</taxon>
        <taxon>ecological metagenomes</taxon>
    </lineage>
</organism>
<reference evidence="2" key="1">
    <citation type="submission" date="2018-05" db="EMBL/GenBank/DDBJ databases">
        <authorList>
            <person name="Lanie J.A."/>
            <person name="Ng W.-L."/>
            <person name="Kazmierczak K.M."/>
            <person name="Andrzejewski T.M."/>
            <person name="Davidsen T.M."/>
            <person name="Wayne K.J."/>
            <person name="Tettelin H."/>
            <person name="Glass J.I."/>
            <person name="Rusch D."/>
            <person name="Podicherti R."/>
            <person name="Tsui H.-C.T."/>
            <person name="Winkler M.E."/>
        </authorList>
    </citation>
    <scope>NUCLEOTIDE SEQUENCE</scope>
</reference>
<name>A0A382NEM9_9ZZZZ</name>
<evidence type="ECO:0000259" key="1">
    <source>
        <dbReference type="Pfam" id="PF00669"/>
    </source>
</evidence>
<dbReference type="GO" id="GO:0009288">
    <property type="term" value="C:bacterial-type flagellum"/>
    <property type="evidence" value="ECO:0007669"/>
    <property type="project" value="InterPro"/>
</dbReference>
<dbReference type="EMBL" id="UINC01099891">
    <property type="protein sequence ID" value="SVC59506.1"/>
    <property type="molecule type" value="Genomic_DNA"/>
</dbReference>
<dbReference type="SUPFAM" id="SSF64518">
    <property type="entry name" value="Phase 1 flagellin"/>
    <property type="match status" value="1"/>
</dbReference>
<dbReference type="AlphaFoldDB" id="A0A382NEM9"/>
<proteinExistence type="predicted"/>
<dbReference type="PRINTS" id="PR00207">
    <property type="entry name" value="FLAGELLIN"/>
</dbReference>
<dbReference type="PANTHER" id="PTHR42792">
    <property type="entry name" value="FLAGELLIN"/>
    <property type="match status" value="1"/>
</dbReference>
<sequence>MSLTVYTNVASLGAQRSLATSGAELKTAMERLSSGKKINSAADDAAGFAIAERMTAQIRGLNMATKNANDGLSMLAVIENATNDVTDMLHRMRELAVQASNDTNGTQDLGYLNAEVTQLKAEITRIAVDTKYNGTAYLNGGGSGVTGNFQVGTEANQTISFTIKAVDAASIGTTGGTQVNAIDLSTSAGAGTALQVITDAIEQVAGDRAGYGAIQNRLEYTVSNLMNVAEF</sequence>
<evidence type="ECO:0000313" key="2">
    <source>
        <dbReference type="EMBL" id="SVC59506.1"/>
    </source>
</evidence>
<dbReference type="PANTHER" id="PTHR42792:SF2">
    <property type="entry name" value="FLAGELLIN"/>
    <property type="match status" value="1"/>
</dbReference>
<feature type="domain" description="Flagellin N-terminal" evidence="1">
    <location>
        <begin position="6"/>
        <end position="140"/>
    </location>
</feature>
<gene>
    <name evidence="2" type="ORF">METZ01_LOCUS312360</name>
</gene>
<feature type="non-terminal residue" evidence="2">
    <location>
        <position position="231"/>
    </location>
</feature>
<accession>A0A382NEM9</accession>
<dbReference type="InterPro" id="IPR001492">
    <property type="entry name" value="Flagellin"/>
</dbReference>
<dbReference type="Pfam" id="PF00669">
    <property type="entry name" value="Flagellin_N"/>
    <property type="match status" value="1"/>
</dbReference>
<protein>
    <recommendedName>
        <fullName evidence="1">Flagellin N-terminal domain-containing protein</fullName>
    </recommendedName>
</protein>
<dbReference type="InterPro" id="IPR001029">
    <property type="entry name" value="Flagellin_N"/>
</dbReference>